<evidence type="ECO:0000256" key="1">
    <source>
        <dbReference type="SAM" id="Phobius"/>
    </source>
</evidence>
<name>A0A9E8HVN5_9ALTE</name>
<proteinExistence type="predicted"/>
<keyword evidence="1" id="KW-0472">Membrane</keyword>
<evidence type="ECO:0000313" key="2">
    <source>
        <dbReference type="EMBL" id="UZW76634.1"/>
    </source>
</evidence>
<evidence type="ECO:0000313" key="3">
    <source>
        <dbReference type="Proteomes" id="UP001164472"/>
    </source>
</evidence>
<dbReference type="InterPro" id="IPR006747">
    <property type="entry name" value="DUF599"/>
</dbReference>
<dbReference type="RefSeq" id="WP_251812426.1">
    <property type="nucleotide sequence ID" value="NZ_CP101527.1"/>
</dbReference>
<dbReference type="PANTHER" id="PTHR31881:SF6">
    <property type="entry name" value="OS09G0494600 PROTEIN"/>
    <property type="match status" value="1"/>
</dbReference>
<dbReference type="AlphaFoldDB" id="A0A9E8HVN5"/>
<organism evidence="2 3">
    <name type="scientific">Alkalimarinus sediminis</name>
    <dbReference type="NCBI Taxonomy" id="1632866"/>
    <lineage>
        <taxon>Bacteria</taxon>
        <taxon>Pseudomonadati</taxon>
        <taxon>Pseudomonadota</taxon>
        <taxon>Gammaproteobacteria</taxon>
        <taxon>Alteromonadales</taxon>
        <taxon>Alteromonadaceae</taxon>
        <taxon>Alkalimarinus</taxon>
    </lineage>
</organism>
<dbReference type="Proteomes" id="UP001164472">
    <property type="component" value="Chromosome"/>
</dbReference>
<feature type="transmembrane region" description="Helical" evidence="1">
    <location>
        <begin position="188"/>
        <end position="216"/>
    </location>
</feature>
<feature type="transmembrane region" description="Helical" evidence="1">
    <location>
        <begin position="113"/>
        <end position="131"/>
    </location>
</feature>
<protein>
    <submittedName>
        <fullName evidence="2">DUF599 domain-containing protein</fullName>
    </submittedName>
</protein>
<dbReference type="KEGG" id="asem:NNL22_08640"/>
<dbReference type="Pfam" id="PF04654">
    <property type="entry name" value="DUF599"/>
    <property type="match status" value="1"/>
</dbReference>
<reference evidence="2" key="1">
    <citation type="submission" date="2022-07" db="EMBL/GenBank/DDBJ databases">
        <title>Alkalimarinus sp. nov., isolated from gut of a Alitta virens.</title>
        <authorList>
            <person name="Yang A.I."/>
            <person name="Shin N.-R."/>
        </authorList>
    </citation>
    <scope>NUCLEOTIDE SEQUENCE</scope>
    <source>
        <strain evidence="2">FA028</strain>
    </source>
</reference>
<gene>
    <name evidence="2" type="ORF">NNL22_08640</name>
</gene>
<dbReference type="EMBL" id="CP101527">
    <property type="protein sequence ID" value="UZW76634.1"/>
    <property type="molecule type" value="Genomic_DNA"/>
</dbReference>
<keyword evidence="1" id="KW-0812">Transmembrane</keyword>
<dbReference type="PANTHER" id="PTHR31881">
    <property type="match status" value="1"/>
</dbReference>
<sequence length="238" mass="26731">MMFSDYLFDFVAIVWFAIISIGYGYYADYHGKKRPTLSSTLDLYRGDWMRRVLMRENRIADASVLGNLERNGAFFASSSLLIMAGILTAIGYADEAMAVFQDLPVVANNNGRTMWELKLATLLVIFVYSFFKFTWSMRQYNFCSVLVGSAPLVNEEKVSPAARKAFANSAAEVANLAGDTFNLGLRSYYYALAVLAWFIHPIAFMVATTAVVVILYQREFHSSALTALRSGKVFEDEK</sequence>
<keyword evidence="1" id="KW-1133">Transmembrane helix</keyword>
<feature type="transmembrane region" description="Helical" evidence="1">
    <location>
        <begin position="6"/>
        <end position="26"/>
    </location>
</feature>
<accession>A0A9E8HVN5</accession>
<feature type="transmembrane region" description="Helical" evidence="1">
    <location>
        <begin position="73"/>
        <end position="93"/>
    </location>
</feature>
<keyword evidence="3" id="KW-1185">Reference proteome</keyword>